<gene>
    <name evidence="2" type="ORF">PR048_018570</name>
</gene>
<evidence type="ECO:0000313" key="3">
    <source>
        <dbReference type="Proteomes" id="UP001159363"/>
    </source>
</evidence>
<feature type="region of interest" description="Disordered" evidence="1">
    <location>
        <begin position="1"/>
        <end position="20"/>
    </location>
</feature>
<reference evidence="2 3" key="1">
    <citation type="submission" date="2023-02" db="EMBL/GenBank/DDBJ databases">
        <title>LHISI_Scaffold_Assembly.</title>
        <authorList>
            <person name="Stuart O.P."/>
            <person name="Cleave R."/>
            <person name="Magrath M.J.L."/>
            <person name="Mikheyev A.S."/>
        </authorList>
    </citation>
    <scope>NUCLEOTIDE SEQUENCE [LARGE SCALE GENOMIC DNA]</scope>
    <source>
        <strain evidence="2">Daus_M_001</strain>
        <tissue evidence="2">Leg muscle</tissue>
    </source>
</reference>
<dbReference type="EMBL" id="JARBHB010000006">
    <property type="protein sequence ID" value="KAJ8882082.1"/>
    <property type="molecule type" value="Genomic_DNA"/>
</dbReference>
<accession>A0ABQ9HCU7</accession>
<protein>
    <recommendedName>
        <fullName evidence="4">Tesmin/TSO1-like CXC domain-containing protein</fullName>
    </recommendedName>
</protein>
<evidence type="ECO:0000313" key="2">
    <source>
        <dbReference type="EMBL" id="KAJ8882082.1"/>
    </source>
</evidence>
<comment type="caution">
    <text evidence="2">The sequence shown here is derived from an EMBL/GenBank/DDBJ whole genome shotgun (WGS) entry which is preliminary data.</text>
</comment>
<proteinExistence type="predicted"/>
<name>A0ABQ9HCU7_9NEOP</name>
<evidence type="ECO:0000256" key="1">
    <source>
        <dbReference type="SAM" id="MobiDB-lite"/>
    </source>
</evidence>
<organism evidence="2 3">
    <name type="scientific">Dryococelus australis</name>
    <dbReference type="NCBI Taxonomy" id="614101"/>
    <lineage>
        <taxon>Eukaryota</taxon>
        <taxon>Metazoa</taxon>
        <taxon>Ecdysozoa</taxon>
        <taxon>Arthropoda</taxon>
        <taxon>Hexapoda</taxon>
        <taxon>Insecta</taxon>
        <taxon>Pterygota</taxon>
        <taxon>Neoptera</taxon>
        <taxon>Polyneoptera</taxon>
        <taxon>Phasmatodea</taxon>
        <taxon>Verophasmatodea</taxon>
        <taxon>Anareolatae</taxon>
        <taxon>Phasmatidae</taxon>
        <taxon>Eurycanthinae</taxon>
        <taxon>Dryococelus</taxon>
    </lineage>
</organism>
<sequence>MAALVPDISPSPGMVRNPIKPEKWGWKKSNSRLVPDSILQAPAPGDLLEQIYCNCKNGCQGACRCRKAGFKCSVIDTKCNGLCDDMHDILEDSDEGEDTETVLDCLCNGINARSTEYTVTGVLLQESCEVSVPSASENLAETGP</sequence>
<keyword evidence="3" id="KW-1185">Reference proteome</keyword>
<evidence type="ECO:0008006" key="4">
    <source>
        <dbReference type="Google" id="ProtNLM"/>
    </source>
</evidence>
<dbReference type="Proteomes" id="UP001159363">
    <property type="component" value="Chromosome 5"/>
</dbReference>